<dbReference type="SUPFAM" id="SSF81340">
    <property type="entry name" value="Clc chloride channel"/>
    <property type="match status" value="1"/>
</dbReference>
<evidence type="ECO:0000313" key="2">
    <source>
        <dbReference type="EMBL" id="TVY28107.1"/>
    </source>
</evidence>
<dbReference type="PANTHER" id="PTHR45711">
    <property type="entry name" value="CHLORIDE CHANNEL PROTEIN"/>
    <property type="match status" value="1"/>
</dbReference>
<proteinExistence type="predicted"/>
<dbReference type="InterPro" id="IPR046342">
    <property type="entry name" value="CBS_dom_sf"/>
</dbReference>
<dbReference type="EMBL" id="QGMH01000036">
    <property type="protein sequence ID" value="TVY28107.1"/>
    <property type="molecule type" value="Genomic_DNA"/>
</dbReference>
<dbReference type="SUPFAM" id="SSF54631">
    <property type="entry name" value="CBS-domain pair"/>
    <property type="match status" value="1"/>
</dbReference>
<evidence type="ECO:0000313" key="3">
    <source>
        <dbReference type="Proteomes" id="UP000431533"/>
    </source>
</evidence>
<keyword evidence="1" id="KW-0813">Transport</keyword>
<name>A0A8H8TZR3_9HELO</name>
<keyword evidence="1" id="KW-0406">Ion transport</keyword>
<dbReference type="GO" id="GO:0005794">
    <property type="term" value="C:Golgi apparatus"/>
    <property type="evidence" value="ECO:0007669"/>
    <property type="project" value="TreeGrafter"/>
</dbReference>
<comment type="caution">
    <text evidence="2">The sequence shown here is derived from an EMBL/GenBank/DDBJ whole genome shotgun (WGS) entry which is preliminary data.</text>
</comment>
<dbReference type="RefSeq" id="XP_031006895.1">
    <property type="nucleotide sequence ID" value="XM_031147712.1"/>
</dbReference>
<dbReference type="Proteomes" id="UP000431533">
    <property type="component" value="Unassembled WGS sequence"/>
</dbReference>
<dbReference type="PANTHER" id="PTHR45711:SF6">
    <property type="entry name" value="CHLORIDE CHANNEL PROTEIN"/>
    <property type="match status" value="1"/>
</dbReference>
<dbReference type="GeneID" id="41982935"/>
<dbReference type="Gene3D" id="1.10.3080.10">
    <property type="entry name" value="Clc chloride channel"/>
    <property type="match status" value="1"/>
</dbReference>
<dbReference type="AlphaFoldDB" id="A0A8H8TZR3"/>
<evidence type="ECO:0000256" key="1">
    <source>
        <dbReference type="ARBA" id="ARBA00023065"/>
    </source>
</evidence>
<keyword evidence="3" id="KW-1185">Reference proteome</keyword>
<protein>
    <recommendedName>
        <fullName evidence="4">CBS domain-containing protein</fullName>
    </recommendedName>
</protein>
<dbReference type="InterPro" id="IPR014743">
    <property type="entry name" value="Cl-channel_core"/>
</dbReference>
<evidence type="ECO:0008006" key="4">
    <source>
        <dbReference type="Google" id="ProtNLM"/>
    </source>
</evidence>
<organism evidence="2 3">
    <name type="scientific">Lachnellula hyalina</name>
    <dbReference type="NCBI Taxonomy" id="1316788"/>
    <lineage>
        <taxon>Eukaryota</taxon>
        <taxon>Fungi</taxon>
        <taxon>Dikarya</taxon>
        <taxon>Ascomycota</taxon>
        <taxon>Pezizomycotina</taxon>
        <taxon>Leotiomycetes</taxon>
        <taxon>Helotiales</taxon>
        <taxon>Lachnaceae</taxon>
        <taxon>Lachnellula</taxon>
    </lineage>
</organism>
<gene>
    <name evidence="2" type="ORF">LHYA1_G002737</name>
</gene>
<dbReference type="GO" id="GO:0005247">
    <property type="term" value="F:voltage-gated chloride channel activity"/>
    <property type="evidence" value="ECO:0007669"/>
    <property type="project" value="TreeGrafter"/>
</dbReference>
<dbReference type="GO" id="GO:0005886">
    <property type="term" value="C:plasma membrane"/>
    <property type="evidence" value="ECO:0007669"/>
    <property type="project" value="TreeGrafter"/>
</dbReference>
<sequence>MFECTCEVDYIPPFMIAILVAKWVSDALSSEGVYDLAQTVLERPFLDPEHALGILKARRLMVAGLVLVDGDGMLHGYLAEGELDFAIHEYSVLKDDESVDLLQGPLSAFVDRTPLTICAKAPMEYAVEMFGKLGLKYLVVIEEGTAKVVVLFSSLHTATTTTASPSQLLSALLCAEPTFESLKGELFVESSDCAEEILLAPSPPELVDAGAIFVVTGEVLKLLLLATPEVGETDDDNVELVDADIKFVNSEPESVLVLSIVTGNTSVNVDPPCAVVIVAVDTEYSIYSDDPGVVEATAALPLVSPPIVTVVVT</sequence>
<reference evidence="2 3" key="1">
    <citation type="submission" date="2018-05" db="EMBL/GenBank/DDBJ databases">
        <title>Genome sequencing and assembly of the regulated plant pathogen Lachnellula willkommii and related sister species for the development of diagnostic species identification markers.</title>
        <authorList>
            <person name="Giroux E."/>
            <person name="Bilodeau G."/>
        </authorList>
    </citation>
    <scope>NUCLEOTIDE SEQUENCE [LARGE SCALE GENOMIC DNA]</scope>
    <source>
        <strain evidence="2 3">CBS 185.66</strain>
    </source>
</reference>
<dbReference type="OrthoDB" id="44789at2759"/>
<dbReference type="GO" id="GO:0005769">
    <property type="term" value="C:early endosome"/>
    <property type="evidence" value="ECO:0007669"/>
    <property type="project" value="TreeGrafter"/>
</dbReference>
<accession>A0A8H8TZR3</accession>